<keyword evidence="11" id="KW-0739">Sodium transport</keyword>
<evidence type="ECO:0000256" key="8">
    <source>
        <dbReference type="ARBA" id="ARBA00023053"/>
    </source>
</evidence>
<dbReference type="Proteomes" id="UP001629249">
    <property type="component" value="Unassembled WGS sequence"/>
</dbReference>
<dbReference type="InterPro" id="IPR038377">
    <property type="entry name" value="Na/Glc_symporter_sf"/>
</dbReference>
<dbReference type="InterPro" id="IPR050277">
    <property type="entry name" value="Sodium:Solute_Symporter"/>
</dbReference>
<evidence type="ECO:0000313" key="15">
    <source>
        <dbReference type="Proteomes" id="UP001629249"/>
    </source>
</evidence>
<evidence type="ECO:0000256" key="13">
    <source>
        <dbReference type="SAM" id="Phobius"/>
    </source>
</evidence>
<dbReference type="RefSeq" id="WP_408330401.1">
    <property type="nucleotide sequence ID" value="NZ_JAQQFH010000015.1"/>
</dbReference>
<evidence type="ECO:0000256" key="6">
    <source>
        <dbReference type="ARBA" id="ARBA00022847"/>
    </source>
</evidence>
<keyword evidence="8" id="KW-0915">Sodium</keyword>
<keyword evidence="15" id="KW-1185">Reference proteome</keyword>
<evidence type="ECO:0000256" key="2">
    <source>
        <dbReference type="ARBA" id="ARBA00006434"/>
    </source>
</evidence>
<keyword evidence="3" id="KW-0813">Transport</keyword>
<dbReference type="CDD" id="cd11480">
    <property type="entry name" value="SLC5sbd_u4"/>
    <property type="match status" value="1"/>
</dbReference>
<dbReference type="InterPro" id="IPR018212">
    <property type="entry name" value="Na/solute_symporter_CS"/>
</dbReference>
<keyword evidence="6" id="KW-0769">Symport</keyword>
<dbReference type="Pfam" id="PF00474">
    <property type="entry name" value="SSF"/>
    <property type="match status" value="1"/>
</dbReference>
<dbReference type="PROSITE" id="PS50283">
    <property type="entry name" value="NA_SOLUT_SYMP_3"/>
    <property type="match status" value="1"/>
</dbReference>
<keyword evidence="9" id="KW-0406">Ion transport</keyword>
<evidence type="ECO:0000256" key="7">
    <source>
        <dbReference type="ARBA" id="ARBA00022989"/>
    </source>
</evidence>
<keyword evidence="4" id="KW-1003">Cell membrane</keyword>
<feature type="transmembrane region" description="Helical" evidence="13">
    <location>
        <begin position="120"/>
        <end position="145"/>
    </location>
</feature>
<feature type="transmembrane region" description="Helical" evidence="13">
    <location>
        <begin position="447"/>
        <end position="467"/>
    </location>
</feature>
<name>A0ABW8ZX81_9BURK</name>
<evidence type="ECO:0000256" key="4">
    <source>
        <dbReference type="ARBA" id="ARBA00022475"/>
    </source>
</evidence>
<evidence type="ECO:0000256" key="10">
    <source>
        <dbReference type="ARBA" id="ARBA00023136"/>
    </source>
</evidence>
<dbReference type="PROSITE" id="PS00457">
    <property type="entry name" value="NA_SOLUT_SYMP_2"/>
    <property type="match status" value="1"/>
</dbReference>
<feature type="transmembrane region" description="Helical" evidence="13">
    <location>
        <begin position="151"/>
        <end position="179"/>
    </location>
</feature>
<feature type="transmembrane region" description="Helical" evidence="13">
    <location>
        <begin position="479"/>
        <end position="496"/>
    </location>
</feature>
<keyword evidence="10 13" id="KW-0472">Membrane</keyword>
<evidence type="ECO:0000256" key="5">
    <source>
        <dbReference type="ARBA" id="ARBA00022692"/>
    </source>
</evidence>
<comment type="similarity">
    <text evidence="2 12">Belongs to the sodium:solute symporter (SSF) (TC 2.A.21) family.</text>
</comment>
<dbReference type="InterPro" id="IPR001734">
    <property type="entry name" value="Na/solute_symporter"/>
</dbReference>
<evidence type="ECO:0000256" key="11">
    <source>
        <dbReference type="ARBA" id="ARBA00023201"/>
    </source>
</evidence>
<evidence type="ECO:0000313" key="14">
    <source>
        <dbReference type="EMBL" id="MFL9886698.1"/>
    </source>
</evidence>
<feature type="transmembrane region" description="Helical" evidence="13">
    <location>
        <begin position="410"/>
        <end position="435"/>
    </location>
</feature>
<gene>
    <name evidence="14" type="ORF">PQR66_26890</name>
</gene>
<proteinExistence type="inferred from homology"/>
<dbReference type="PANTHER" id="PTHR48086">
    <property type="entry name" value="SODIUM/PROLINE SYMPORTER-RELATED"/>
    <property type="match status" value="1"/>
</dbReference>
<feature type="transmembrane region" description="Helical" evidence="13">
    <location>
        <begin position="385"/>
        <end position="404"/>
    </location>
</feature>
<dbReference type="EMBL" id="JAQQFN010000023">
    <property type="protein sequence ID" value="MFL9886698.1"/>
    <property type="molecule type" value="Genomic_DNA"/>
</dbReference>
<keyword evidence="7 13" id="KW-1133">Transmembrane helix</keyword>
<evidence type="ECO:0000256" key="3">
    <source>
        <dbReference type="ARBA" id="ARBA00022448"/>
    </source>
</evidence>
<feature type="transmembrane region" description="Helical" evidence="13">
    <location>
        <begin position="331"/>
        <end position="364"/>
    </location>
</feature>
<feature type="transmembrane region" description="Helical" evidence="13">
    <location>
        <begin position="6"/>
        <end position="26"/>
    </location>
</feature>
<dbReference type="PANTHER" id="PTHR48086:SF6">
    <property type="entry name" value="CATION_ACETATE SYMPORTER ACTP"/>
    <property type="match status" value="1"/>
</dbReference>
<evidence type="ECO:0000256" key="12">
    <source>
        <dbReference type="RuleBase" id="RU362091"/>
    </source>
</evidence>
<feature type="transmembrane region" description="Helical" evidence="13">
    <location>
        <begin position="70"/>
        <end position="93"/>
    </location>
</feature>
<evidence type="ECO:0000256" key="1">
    <source>
        <dbReference type="ARBA" id="ARBA00004651"/>
    </source>
</evidence>
<comment type="caution">
    <text evidence="14">The sequence shown here is derived from an EMBL/GenBank/DDBJ whole genome shotgun (WGS) entry which is preliminary data.</text>
</comment>
<organism evidence="14 15">
    <name type="scientific">Paraburkholderia agricolaris</name>
    <dbReference type="NCBI Taxonomy" id="2152888"/>
    <lineage>
        <taxon>Bacteria</taxon>
        <taxon>Pseudomonadati</taxon>
        <taxon>Pseudomonadota</taxon>
        <taxon>Betaproteobacteria</taxon>
        <taxon>Burkholderiales</taxon>
        <taxon>Burkholderiaceae</taxon>
        <taxon>Paraburkholderia</taxon>
    </lineage>
</organism>
<reference evidence="14 15" key="1">
    <citation type="journal article" date="2024" name="Chem. Sci.">
        <title>Discovery of megapolipeptins by genome mining of a Burkholderiales bacteria collection.</title>
        <authorList>
            <person name="Paulo B.S."/>
            <person name="Recchia M.J.J."/>
            <person name="Lee S."/>
            <person name="Fergusson C.H."/>
            <person name="Romanowski S.B."/>
            <person name="Hernandez A."/>
            <person name="Krull N."/>
            <person name="Liu D.Y."/>
            <person name="Cavanagh H."/>
            <person name="Bos A."/>
            <person name="Gray C.A."/>
            <person name="Murphy B.T."/>
            <person name="Linington R.G."/>
            <person name="Eustaquio A.S."/>
        </authorList>
    </citation>
    <scope>NUCLEOTIDE SEQUENCE [LARGE SCALE GENOMIC DNA]</scope>
    <source>
        <strain evidence="14 15">RL16-012-BIC-B</strain>
    </source>
</reference>
<sequence length="542" mass="56588">MNGHTWSLGIFAVLLGATFLLTYLASRRTHTAEDFWAAGRSVGPVRNALAISGDFLSASTFLGGTGLICFFGFDCIVFLVIPTIAFVPVLLFYAERMRNLGHFTLTDILTSRFNSPSIRVVLALSTLVITGLYLLAQLIAAGSLFQLLAGISFPAAVVLTCVIVVTYVVLGGMLAATWVQVVKASLLLAVLASLVLLALVRIPAMGGIDVWIDLVTAPLGHLDPAVPGNFFKNGWNFASIGMALMFGLIGLPHVMMRIFTVPNAIAARKSASMTVIVLGLSVLGVIIVGLSARSYLGPELASIAKGGNLNVVTPMLASVLGGGNETIGGQLMLGLVAAVAFATILAVMSGLLVNASSAVVCDLWPSRGRVDNAAEGSSGIKRGRYVSLMIAAIMAVVTIAISAASKAPPILALSTLAIGVAASANFPALTLALFWRRFTPTGAVSGILVGLVASVVGVAFGPLLWHGSNPSPISLMDPAIFAVPSGFVASVVGTLLSKTQADFERFEQLRLRSLIGPEAAVLSTEMRRKSKEEERPLARFGI</sequence>
<comment type="subcellular location">
    <subcellularLocation>
        <location evidence="1">Cell membrane</location>
        <topology evidence="1">Multi-pass membrane protein</topology>
    </subcellularLocation>
</comment>
<feature type="transmembrane region" description="Helical" evidence="13">
    <location>
        <begin position="237"/>
        <end position="259"/>
    </location>
</feature>
<dbReference type="Gene3D" id="1.20.1730.10">
    <property type="entry name" value="Sodium/glucose cotransporter"/>
    <property type="match status" value="1"/>
</dbReference>
<evidence type="ECO:0000256" key="9">
    <source>
        <dbReference type="ARBA" id="ARBA00023065"/>
    </source>
</evidence>
<protein>
    <submittedName>
        <fullName evidence="14">Cation acetate symporter</fullName>
    </submittedName>
</protein>
<keyword evidence="5 13" id="KW-0812">Transmembrane</keyword>
<feature type="transmembrane region" description="Helical" evidence="13">
    <location>
        <begin position="271"/>
        <end position="292"/>
    </location>
</feature>
<accession>A0ABW8ZX81</accession>
<feature type="transmembrane region" description="Helical" evidence="13">
    <location>
        <begin position="186"/>
        <end position="204"/>
    </location>
</feature>